<dbReference type="InterPro" id="IPR021352">
    <property type="entry name" value="DUF2971"/>
</dbReference>
<protein>
    <recommendedName>
        <fullName evidence="3">DUF2971 domain-containing protein</fullName>
    </recommendedName>
</protein>
<dbReference type="AlphaFoldDB" id="A0A1B7HN74"/>
<sequence>MSDERPTHFYKYRSINFIDDAALSVEERLKNDYSIKNLLNNESTFSSRLVFNDLFDSKIDIIPPTPEEFEALIPLILDKVESSTEENLSFSALLQAERVEIVTGCVHNGKFTDKGIQFLESQKKTLTRQIDCYPFICFSSNKKSNLMWSHYADSHKGFCIEFKADGVQADKVEYKEFIPKMNLIDWCRLYFGLDGDENTGAYLGHYLGDLIWKALRTKLIEWQYEDEYRYQPSNDIAYPFQGNKKYCQLSYDPDCIESIILGWRMPVEIKNYIIEHMPPNTKFNQAYPGLSTIEIMDYQEWLDSKRA</sequence>
<name>A0A1B7HN74_9ENTR</name>
<evidence type="ECO:0000313" key="1">
    <source>
        <dbReference type="EMBL" id="OAT17060.1"/>
    </source>
</evidence>
<evidence type="ECO:0000313" key="2">
    <source>
        <dbReference type="Proteomes" id="UP000078504"/>
    </source>
</evidence>
<gene>
    <name evidence="1" type="ORF">M977_04306</name>
</gene>
<organism evidence="1 2">
    <name type="scientific">Buttiauxella gaviniae ATCC 51604</name>
    <dbReference type="NCBI Taxonomy" id="1354253"/>
    <lineage>
        <taxon>Bacteria</taxon>
        <taxon>Pseudomonadati</taxon>
        <taxon>Pseudomonadota</taxon>
        <taxon>Gammaproteobacteria</taxon>
        <taxon>Enterobacterales</taxon>
        <taxon>Enterobacteriaceae</taxon>
        <taxon>Buttiauxella</taxon>
    </lineage>
</organism>
<dbReference type="Proteomes" id="UP000078504">
    <property type="component" value="Unassembled WGS sequence"/>
</dbReference>
<dbReference type="PATRIC" id="fig|1354253.4.peg.4419"/>
<dbReference type="EMBL" id="LXEP01000044">
    <property type="protein sequence ID" value="OAT17060.1"/>
    <property type="molecule type" value="Genomic_DNA"/>
</dbReference>
<proteinExistence type="predicted"/>
<accession>A0A1B7HN74</accession>
<dbReference type="RefSeq" id="WP_064518795.1">
    <property type="nucleotide sequence ID" value="NZ_LXEP01000044.1"/>
</dbReference>
<reference evidence="1 2" key="1">
    <citation type="submission" date="2016-04" db="EMBL/GenBank/DDBJ databases">
        <title>ATOL: Assembling a taxonomically balanced genome-scale reconstruction of the evolutionary history of the Enterobacteriaceae.</title>
        <authorList>
            <person name="Plunkett G.III."/>
            <person name="Neeno-Eckwall E.C."/>
            <person name="Glasner J.D."/>
            <person name="Perna N.T."/>
        </authorList>
    </citation>
    <scope>NUCLEOTIDE SEQUENCE [LARGE SCALE GENOMIC DNA]</scope>
    <source>
        <strain evidence="1 2">ATCC 51604</strain>
    </source>
</reference>
<comment type="caution">
    <text evidence="1">The sequence shown here is derived from an EMBL/GenBank/DDBJ whole genome shotgun (WGS) entry which is preliminary data.</text>
</comment>
<dbReference type="Pfam" id="PF11185">
    <property type="entry name" value="DUF2971"/>
    <property type="match status" value="1"/>
</dbReference>
<evidence type="ECO:0008006" key="3">
    <source>
        <dbReference type="Google" id="ProtNLM"/>
    </source>
</evidence>